<organism evidence="1 2">
    <name type="scientific">Acrobeloides nanus</name>
    <dbReference type="NCBI Taxonomy" id="290746"/>
    <lineage>
        <taxon>Eukaryota</taxon>
        <taxon>Metazoa</taxon>
        <taxon>Ecdysozoa</taxon>
        <taxon>Nematoda</taxon>
        <taxon>Chromadorea</taxon>
        <taxon>Rhabditida</taxon>
        <taxon>Tylenchina</taxon>
        <taxon>Cephalobomorpha</taxon>
        <taxon>Cephaloboidea</taxon>
        <taxon>Cephalobidae</taxon>
        <taxon>Acrobeloides</taxon>
    </lineage>
</organism>
<dbReference type="Gene3D" id="3.40.50.300">
    <property type="entry name" value="P-loop containing nucleotide triphosphate hydrolases"/>
    <property type="match status" value="1"/>
</dbReference>
<sequence>MRIFPNAKAYFLEGYPIEINQVKEFERQFKTISSAIIMDYDEEVLKNKLRNNGLSEQLIKARINQFVQKLFPTTLYFYDQNVLHFVLGDKDDSVVYERIMKLVIRAMESNQPSTQVL</sequence>
<dbReference type="WBParaSite" id="ACRNAN_scaffold13038.g12488.t1">
    <property type="protein sequence ID" value="ACRNAN_scaffold13038.g12488.t1"/>
    <property type="gene ID" value="ACRNAN_scaffold13038.g12488"/>
</dbReference>
<keyword evidence="1" id="KW-1185">Reference proteome</keyword>
<evidence type="ECO:0000313" key="1">
    <source>
        <dbReference type="Proteomes" id="UP000887540"/>
    </source>
</evidence>
<evidence type="ECO:0000313" key="2">
    <source>
        <dbReference type="WBParaSite" id="ACRNAN_scaffold13038.g12488.t1"/>
    </source>
</evidence>
<dbReference type="Proteomes" id="UP000887540">
    <property type="component" value="Unplaced"/>
</dbReference>
<protein>
    <submittedName>
        <fullName evidence="2">Adenylate kinase</fullName>
    </submittedName>
</protein>
<dbReference type="InterPro" id="IPR027417">
    <property type="entry name" value="P-loop_NTPase"/>
</dbReference>
<dbReference type="AlphaFoldDB" id="A0A914CPF4"/>
<reference evidence="2" key="1">
    <citation type="submission" date="2022-11" db="UniProtKB">
        <authorList>
            <consortium name="WormBaseParasite"/>
        </authorList>
    </citation>
    <scope>IDENTIFICATION</scope>
</reference>
<name>A0A914CPF4_9BILA</name>
<dbReference type="SUPFAM" id="SSF52540">
    <property type="entry name" value="P-loop containing nucleoside triphosphate hydrolases"/>
    <property type="match status" value="1"/>
</dbReference>
<accession>A0A914CPF4</accession>
<proteinExistence type="predicted"/>